<evidence type="ECO:0000313" key="1">
    <source>
        <dbReference type="EMBL" id="MEJ8302728.1"/>
    </source>
</evidence>
<evidence type="ECO:0000313" key="2">
    <source>
        <dbReference type="Proteomes" id="UP001380953"/>
    </source>
</evidence>
<reference evidence="1" key="1">
    <citation type="submission" date="2024-03" db="EMBL/GenBank/DDBJ databases">
        <title>Whole genome sequecning of epiphytes from Marcgravia umbellata leaves.</title>
        <authorList>
            <person name="Kumar G."/>
            <person name="Savka M.A."/>
        </authorList>
    </citation>
    <scope>NUCLEOTIDE SEQUENCE</scope>
    <source>
        <strain evidence="1">RIT_BL5</strain>
    </source>
</reference>
<keyword evidence="2" id="KW-1185">Reference proteome</keyword>
<organism evidence="1 2">
    <name type="scientific">Saccharibacillus sacchari</name>
    <dbReference type="NCBI Taxonomy" id="456493"/>
    <lineage>
        <taxon>Bacteria</taxon>
        <taxon>Bacillati</taxon>
        <taxon>Bacillota</taxon>
        <taxon>Bacilli</taxon>
        <taxon>Bacillales</taxon>
        <taxon>Paenibacillaceae</taxon>
        <taxon>Saccharibacillus</taxon>
    </lineage>
</organism>
<sequence>MLSLQYFTPDDFDSLIRWSGDEAFLLQWSGPQFKYPLSVDQLESYLQGANDRDSSERLIYKVFDESINETVGHLCLSLDRDNRSGRIGKVLLFGANHQGKGYGTQMIREALRIGFDEHHLHRISLGVFDFNHSAIRCYEKSGFVQEGLIRDARRYKDVFWNLIEMSILEKEWKSLGHR</sequence>
<dbReference type="EMBL" id="JBBKAR010000004">
    <property type="protein sequence ID" value="MEJ8302728.1"/>
    <property type="molecule type" value="Genomic_DNA"/>
</dbReference>
<gene>
    <name evidence="1" type="ORF">WKI47_02230</name>
</gene>
<dbReference type="EC" id="2.-.-.-" evidence="1"/>
<name>A0ACC6P747_9BACL</name>
<accession>A0ACC6P747</accession>
<keyword evidence="1" id="KW-0808">Transferase</keyword>
<proteinExistence type="predicted"/>
<protein>
    <submittedName>
        <fullName evidence="1">GNAT family protein</fullName>
        <ecNumber evidence="1">2.-.-.-</ecNumber>
    </submittedName>
</protein>
<dbReference type="Proteomes" id="UP001380953">
    <property type="component" value="Unassembled WGS sequence"/>
</dbReference>
<comment type="caution">
    <text evidence="1">The sequence shown here is derived from an EMBL/GenBank/DDBJ whole genome shotgun (WGS) entry which is preliminary data.</text>
</comment>